<keyword evidence="1" id="KW-0378">Hydrolase</keyword>
<dbReference type="Pfam" id="PF00561">
    <property type="entry name" value="Abhydrolase_1"/>
    <property type="match status" value="1"/>
</dbReference>
<accession>A0A6J6H7I0</accession>
<protein>
    <submittedName>
        <fullName evidence="3">Unannotated protein</fullName>
    </submittedName>
</protein>
<dbReference type="SUPFAM" id="SSF53474">
    <property type="entry name" value="alpha/beta-Hydrolases"/>
    <property type="match status" value="1"/>
</dbReference>
<feature type="domain" description="AB hydrolase-1" evidence="2">
    <location>
        <begin position="38"/>
        <end position="287"/>
    </location>
</feature>
<dbReference type="InterPro" id="IPR000073">
    <property type="entry name" value="AB_hydrolase_1"/>
</dbReference>
<organism evidence="3">
    <name type="scientific">freshwater metagenome</name>
    <dbReference type="NCBI Taxonomy" id="449393"/>
    <lineage>
        <taxon>unclassified sequences</taxon>
        <taxon>metagenomes</taxon>
        <taxon>ecological metagenomes</taxon>
    </lineage>
</organism>
<dbReference type="Gene3D" id="3.40.50.1820">
    <property type="entry name" value="alpha/beta hydrolase"/>
    <property type="match status" value="1"/>
</dbReference>
<name>A0A6J6H7I0_9ZZZZ</name>
<evidence type="ECO:0000259" key="2">
    <source>
        <dbReference type="Pfam" id="PF00561"/>
    </source>
</evidence>
<gene>
    <name evidence="3" type="ORF">UFOPK1835_00856</name>
</gene>
<dbReference type="PRINTS" id="PR00412">
    <property type="entry name" value="EPOXHYDRLASE"/>
</dbReference>
<sequence length="299" mass="32067">MPHLSRYVAAMELKTSVIPADGLDIAYLTAGTEGPLALCLHGFPDSAHGWRHLLPALADAGYRAVAPFMRGYAPTDVPADGEYHVAALAHDAIALHDALGGGPDAVLIGHDWGALATYGAAAFAPDRWSKIVTAAVPPAGAMANAMTTYEQLKRSWYMFFFQVGLADFVVGMNELEFIASLWADWSPGYDAEIDMTQVRAALTDPANLAAALGYYRATWGTVPVQPRYQAVQDAMASPHTQPTLYLHGRNDGCVGSAYAENVADELPAGSSSVILDDCGHFLQVERPDEFNRLVLDFLA</sequence>
<dbReference type="EMBL" id="CAEZUP010000028">
    <property type="protein sequence ID" value="CAB4607234.1"/>
    <property type="molecule type" value="Genomic_DNA"/>
</dbReference>
<dbReference type="PANTHER" id="PTHR43329">
    <property type="entry name" value="EPOXIDE HYDROLASE"/>
    <property type="match status" value="1"/>
</dbReference>
<dbReference type="AlphaFoldDB" id="A0A6J6H7I0"/>
<evidence type="ECO:0000313" key="3">
    <source>
        <dbReference type="EMBL" id="CAB4607234.1"/>
    </source>
</evidence>
<evidence type="ECO:0000256" key="1">
    <source>
        <dbReference type="ARBA" id="ARBA00022801"/>
    </source>
</evidence>
<dbReference type="GO" id="GO:0016787">
    <property type="term" value="F:hydrolase activity"/>
    <property type="evidence" value="ECO:0007669"/>
    <property type="project" value="UniProtKB-KW"/>
</dbReference>
<dbReference type="InterPro" id="IPR029058">
    <property type="entry name" value="AB_hydrolase_fold"/>
</dbReference>
<proteinExistence type="predicted"/>
<dbReference type="InterPro" id="IPR000639">
    <property type="entry name" value="Epox_hydrolase-like"/>
</dbReference>
<reference evidence="3" key="1">
    <citation type="submission" date="2020-05" db="EMBL/GenBank/DDBJ databases">
        <authorList>
            <person name="Chiriac C."/>
            <person name="Salcher M."/>
            <person name="Ghai R."/>
            <person name="Kavagutti S V."/>
        </authorList>
    </citation>
    <scope>NUCLEOTIDE SEQUENCE</scope>
</reference>